<keyword evidence="9" id="KW-1185">Reference proteome</keyword>
<dbReference type="InterPro" id="IPR008969">
    <property type="entry name" value="CarboxyPept-like_regulatory"/>
</dbReference>
<dbReference type="CDD" id="cd07185">
    <property type="entry name" value="OmpA_C-like"/>
    <property type="match status" value="1"/>
</dbReference>
<dbReference type="InterPro" id="IPR011990">
    <property type="entry name" value="TPR-like_helical_dom_sf"/>
</dbReference>
<proteinExistence type="predicted"/>
<dbReference type="InterPro" id="IPR006665">
    <property type="entry name" value="OmpA-like"/>
</dbReference>
<keyword evidence="4" id="KW-0802">TPR repeat</keyword>
<keyword evidence="2 5" id="KW-0472">Membrane</keyword>
<evidence type="ECO:0000256" key="4">
    <source>
        <dbReference type="PROSITE-ProRule" id="PRU00339"/>
    </source>
</evidence>
<dbReference type="SUPFAM" id="SSF48452">
    <property type="entry name" value="TPR-like"/>
    <property type="match status" value="1"/>
</dbReference>
<gene>
    <name evidence="8" type="ORF">FLJC2902T_30620</name>
</gene>
<dbReference type="OrthoDB" id="9809364at2"/>
<dbReference type="SUPFAM" id="SSF82171">
    <property type="entry name" value="DPP6 N-terminal domain-like"/>
    <property type="match status" value="1"/>
</dbReference>
<evidence type="ECO:0000256" key="3">
    <source>
        <dbReference type="ARBA" id="ARBA00023237"/>
    </source>
</evidence>
<keyword evidence="3" id="KW-0998">Cell outer membrane</keyword>
<dbReference type="InterPro" id="IPR006664">
    <property type="entry name" value="OMP_bac"/>
</dbReference>
<dbReference type="SUPFAM" id="SSF49464">
    <property type="entry name" value="Carboxypeptidase regulatory domain-like"/>
    <property type="match status" value="1"/>
</dbReference>
<dbReference type="InterPro" id="IPR011659">
    <property type="entry name" value="WD40"/>
</dbReference>
<dbReference type="EMBL" id="AVGG01000024">
    <property type="protein sequence ID" value="ESU25779.1"/>
    <property type="molecule type" value="Genomic_DNA"/>
</dbReference>
<dbReference type="AlphaFoldDB" id="V6SH59"/>
<feature type="chain" id="PRO_5004750868" description="OmpA-like domain-containing protein" evidence="6">
    <location>
        <begin position="19"/>
        <end position="642"/>
    </location>
</feature>
<dbReference type="Proteomes" id="UP000018004">
    <property type="component" value="Unassembled WGS sequence"/>
</dbReference>
<dbReference type="eggNOG" id="COG2885">
    <property type="taxonomic scope" value="Bacteria"/>
</dbReference>
<protein>
    <recommendedName>
        <fullName evidence="7">OmpA-like domain-containing protein</fullName>
    </recommendedName>
</protein>
<keyword evidence="6" id="KW-0732">Signal</keyword>
<sequence>MKKNYLLALLLITTAAMSQKTLLKKTDSAFENLAYMDVVKIYEKAVQKGYGTPEIYLKLGDAYYFNADYPMANKWYAKAMETESPVSPEYCFRYAQSLKSVGELQKANEYLKKFSELKSGDSRGIRFNEQTGASFSNHDEYILKDAGINTEYSEYGTAFWNGNLVFTSSRKDQNRTTQIHQWTNQPFTDLFLSEAITENQPGTVLNFDAVINSKLNESTAVFTKDGATAYFTRNSSNEGKKDRNGTKNSYLRIYKATFRNGKWDNTIELPFNGSGFNCAHPALSGDENKLYFASDRPGTLGQSDIYVVTIHENGTYSDPVNLGKTINTEGRESFPYITRNGDLCFASDGHPGMGGLDLFKAVKNTGDDSFSDAFSLGTPFNSNHDDFAYTEAPDGKCGYIASNRPGGKGYDDIYRFTKKTDTNSSGKQLTGQITNRETGRGISGAVVTVFSKDYEKIRSLTTDEKGNYQDSAAISETEFFLRTEAREYQTQEQYFHSDKDSESFIYNTTLIGTHYNIETGKDLAKAFEIENIYFDLDKWEITKRAEEKLGILLVILQEFPTVNLEIRSHTDSRASETYNLTLSEKRASATSEWLVKKGISGKRLRYKGLGETQLLNNCKTGTQCSEEEHSINRRSEFIITSK</sequence>
<evidence type="ECO:0000256" key="1">
    <source>
        <dbReference type="ARBA" id="ARBA00004442"/>
    </source>
</evidence>
<dbReference type="RefSeq" id="WP_023580597.1">
    <property type="nucleotide sequence ID" value="NZ_AVGG01000024.1"/>
</dbReference>
<dbReference type="GO" id="GO:0009279">
    <property type="term" value="C:cell outer membrane"/>
    <property type="evidence" value="ECO:0007669"/>
    <property type="project" value="UniProtKB-SubCell"/>
</dbReference>
<dbReference type="PROSITE" id="PS50005">
    <property type="entry name" value="TPR"/>
    <property type="match status" value="1"/>
</dbReference>
<comment type="subcellular location">
    <subcellularLocation>
        <location evidence="1">Cell outer membrane</location>
    </subcellularLocation>
</comment>
<reference evidence="8 9" key="1">
    <citation type="submission" date="2013-08" db="EMBL/GenBank/DDBJ databases">
        <title>Flavobacterium limnosediminis JC2902 genome sequencing.</title>
        <authorList>
            <person name="Lee K."/>
            <person name="Yi H."/>
            <person name="Park S."/>
            <person name="Chun J."/>
        </authorList>
    </citation>
    <scope>NUCLEOTIDE SEQUENCE [LARGE SCALE GENOMIC DNA]</scope>
    <source>
        <strain evidence="8 9">JC2902</strain>
    </source>
</reference>
<dbReference type="SUPFAM" id="SSF103088">
    <property type="entry name" value="OmpA-like"/>
    <property type="match status" value="1"/>
</dbReference>
<dbReference type="PANTHER" id="PTHR30329">
    <property type="entry name" value="STATOR ELEMENT OF FLAGELLAR MOTOR COMPLEX"/>
    <property type="match status" value="1"/>
</dbReference>
<organism evidence="8 9">
    <name type="scientific">Flavobacterium limnosediminis JC2902</name>
    <dbReference type="NCBI Taxonomy" id="1341181"/>
    <lineage>
        <taxon>Bacteria</taxon>
        <taxon>Pseudomonadati</taxon>
        <taxon>Bacteroidota</taxon>
        <taxon>Flavobacteriia</taxon>
        <taxon>Flavobacteriales</taxon>
        <taxon>Flavobacteriaceae</taxon>
        <taxon>Flavobacterium</taxon>
    </lineage>
</organism>
<dbReference type="PATRIC" id="fig|1341181.4.peg.3011"/>
<evidence type="ECO:0000259" key="7">
    <source>
        <dbReference type="PROSITE" id="PS51123"/>
    </source>
</evidence>
<dbReference type="PROSITE" id="PS51123">
    <property type="entry name" value="OMPA_2"/>
    <property type="match status" value="1"/>
</dbReference>
<feature type="signal peptide" evidence="6">
    <location>
        <begin position="1"/>
        <end position="18"/>
    </location>
</feature>
<dbReference type="PANTHER" id="PTHR30329:SF21">
    <property type="entry name" value="LIPOPROTEIN YIAD-RELATED"/>
    <property type="match status" value="1"/>
</dbReference>
<dbReference type="InterPro" id="IPR050330">
    <property type="entry name" value="Bact_OuterMem_StrucFunc"/>
</dbReference>
<feature type="repeat" description="TPR" evidence="4">
    <location>
        <begin position="53"/>
        <end position="86"/>
    </location>
</feature>
<evidence type="ECO:0000313" key="8">
    <source>
        <dbReference type="EMBL" id="ESU25779.1"/>
    </source>
</evidence>
<evidence type="ECO:0000256" key="6">
    <source>
        <dbReference type="SAM" id="SignalP"/>
    </source>
</evidence>
<dbReference type="Pfam" id="PF07676">
    <property type="entry name" value="PD40"/>
    <property type="match status" value="2"/>
</dbReference>
<accession>V6SH59</accession>
<evidence type="ECO:0000313" key="9">
    <source>
        <dbReference type="Proteomes" id="UP000018004"/>
    </source>
</evidence>
<dbReference type="InterPro" id="IPR019734">
    <property type="entry name" value="TPR_rpt"/>
</dbReference>
<dbReference type="Gene3D" id="1.25.40.10">
    <property type="entry name" value="Tetratricopeptide repeat domain"/>
    <property type="match status" value="1"/>
</dbReference>
<dbReference type="Gene3D" id="3.30.1330.60">
    <property type="entry name" value="OmpA-like domain"/>
    <property type="match status" value="1"/>
</dbReference>
<comment type="caution">
    <text evidence="8">The sequence shown here is derived from an EMBL/GenBank/DDBJ whole genome shotgun (WGS) entry which is preliminary data.</text>
</comment>
<dbReference type="InterPro" id="IPR036737">
    <property type="entry name" value="OmpA-like_sf"/>
</dbReference>
<dbReference type="Gene3D" id="2.60.40.1120">
    <property type="entry name" value="Carboxypeptidase-like, regulatory domain"/>
    <property type="match status" value="1"/>
</dbReference>
<feature type="domain" description="OmpA-like" evidence="7">
    <location>
        <begin position="521"/>
        <end position="642"/>
    </location>
</feature>
<dbReference type="PRINTS" id="PR01021">
    <property type="entry name" value="OMPADOMAIN"/>
</dbReference>
<dbReference type="Pfam" id="PF00691">
    <property type="entry name" value="OmpA"/>
    <property type="match status" value="1"/>
</dbReference>
<name>V6SH59_9FLAO</name>
<evidence type="ECO:0000256" key="5">
    <source>
        <dbReference type="PROSITE-ProRule" id="PRU00473"/>
    </source>
</evidence>
<dbReference type="STRING" id="1341181.FLJC2902T_30620"/>
<evidence type="ECO:0000256" key="2">
    <source>
        <dbReference type="ARBA" id="ARBA00023136"/>
    </source>
</evidence>